<feature type="transmembrane region" description="Helical" evidence="8">
    <location>
        <begin position="342"/>
        <end position="363"/>
    </location>
</feature>
<dbReference type="STRING" id="5288.A0A5C5FSZ4"/>
<sequence>MGQFLIEGPHLPPLATFTFLVPLSLQCLLLHPVFPSRLSRTLRLLLTPLSLTLSFATPYRYAIEPRNQAIGVNFVFGIMGAYGIMKGLEWGLAQDLLPYTWVGFAGTTTDNGKDPSAKTPADRREAKKRRRAYLASLRAKQAQSDGPLAVLRATLHLLISMRGQGYDFCGTTTEPFALSQGAFLRRLVGEIAWAHPLLTACAAVLLEPPTSRDALLCAAWPALPVRHAHYLGEAMTGLAMGVAVFAALTLGYSLATLGACLGTLFLRHVVPFSLLPSAVLPPPFDPREYPPLFNLRRRPQSVALFWSHQWHSFFARPFRFLAFGPVQRVVGRIAGKLAGRTCGVLAVFALSAWLHEFGLSTAISTLPPPGSAPLSFLTKWGGSAYFLSQGVGVVLEGAFTALTGRKTRGWVGTVWAGLYVVCAGGWLYNAWLTQGLVREVPPVRWWAWQRFVVPMGCLLPPPVWMNAYPESYGLERGAA</sequence>
<dbReference type="InterPro" id="IPR032805">
    <property type="entry name" value="Wax_synthase_dom"/>
</dbReference>
<dbReference type="GO" id="GO:0006629">
    <property type="term" value="P:lipid metabolic process"/>
    <property type="evidence" value="ECO:0007669"/>
    <property type="project" value="InterPro"/>
</dbReference>
<keyword evidence="5 8" id="KW-0812">Transmembrane</keyword>
<proteinExistence type="inferred from homology"/>
<evidence type="ECO:0000256" key="4">
    <source>
        <dbReference type="ARBA" id="ARBA00022679"/>
    </source>
</evidence>
<feature type="transmembrane region" description="Helical" evidence="8">
    <location>
        <begin position="409"/>
        <end position="428"/>
    </location>
</feature>
<dbReference type="GO" id="GO:0016020">
    <property type="term" value="C:membrane"/>
    <property type="evidence" value="ECO:0007669"/>
    <property type="project" value="UniProtKB-SubCell"/>
</dbReference>
<keyword evidence="11" id="KW-1185">Reference proteome</keyword>
<comment type="subcellular location">
    <subcellularLocation>
        <location evidence="1">Membrane</location>
        <topology evidence="1">Multi-pass membrane protein</topology>
    </subcellularLocation>
</comment>
<evidence type="ECO:0000259" key="9">
    <source>
        <dbReference type="Pfam" id="PF13813"/>
    </source>
</evidence>
<feature type="transmembrane region" description="Helical" evidence="8">
    <location>
        <begin position="68"/>
        <end position="85"/>
    </location>
</feature>
<dbReference type="PANTHER" id="PTHR31595:SF57">
    <property type="entry name" value="OS04G0481900 PROTEIN"/>
    <property type="match status" value="1"/>
</dbReference>
<reference evidence="10 11" key="1">
    <citation type="submission" date="2019-03" db="EMBL/GenBank/DDBJ databases">
        <title>Rhodosporidium diobovatum UCD-FST 08-225 genome sequencing, assembly, and annotation.</title>
        <authorList>
            <person name="Fakankun I.U."/>
            <person name="Fristensky B."/>
            <person name="Levin D.B."/>
        </authorList>
    </citation>
    <scope>NUCLEOTIDE SEQUENCE [LARGE SCALE GENOMIC DNA]</scope>
    <source>
        <strain evidence="10 11">UCD-FST 08-225</strain>
    </source>
</reference>
<dbReference type="OrthoDB" id="1077582at2759"/>
<dbReference type="Proteomes" id="UP000311382">
    <property type="component" value="Unassembled WGS sequence"/>
</dbReference>
<dbReference type="PANTHER" id="PTHR31595">
    <property type="entry name" value="LONG-CHAIN-ALCOHOL O-FATTY-ACYLTRANSFERASE 3-RELATED"/>
    <property type="match status" value="1"/>
</dbReference>
<evidence type="ECO:0000256" key="2">
    <source>
        <dbReference type="ARBA" id="ARBA00005179"/>
    </source>
</evidence>
<evidence type="ECO:0000313" key="11">
    <source>
        <dbReference type="Proteomes" id="UP000311382"/>
    </source>
</evidence>
<dbReference type="GO" id="GO:0008374">
    <property type="term" value="F:O-acyltransferase activity"/>
    <property type="evidence" value="ECO:0007669"/>
    <property type="project" value="InterPro"/>
</dbReference>
<keyword evidence="6 8" id="KW-1133">Transmembrane helix</keyword>
<comment type="caution">
    <text evidence="10">The sequence shown here is derived from an EMBL/GenBank/DDBJ whole genome shotgun (WGS) entry which is preliminary data.</text>
</comment>
<gene>
    <name evidence="10" type="ORF">DMC30DRAFT_417874</name>
</gene>
<comment type="similarity">
    <text evidence="3">Belongs to the wax synthase family.</text>
</comment>
<evidence type="ECO:0000256" key="1">
    <source>
        <dbReference type="ARBA" id="ARBA00004141"/>
    </source>
</evidence>
<dbReference type="AlphaFoldDB" id="A0A5C5FSZ4"/>
<evidence type="ECO:0000256" key="5">
    <source>
        <dbReference type="ARBA" id="ARBA00022692"/>
    </source>
</evidence>
<evidence type="ECO:0000256" key="8">
    <source>
        <dbReference type="SAM" id="Phobius"/>
    </source>
</evidence>
<evidence type="ECO:0000256" key="3">
    <source>
        <dbReference type="ARBA" id="ARBA00007282"/>
    </source>
</evidence>
<accession>A0A5C5FSZ4</accession>
<organism evidence="10 11">
    <name type="scientific">Rhodotorula diobovata</name>
    <dbReference type="NCBI Taxonomy" id="5288"/>
    <lineage>
        <taxon>Eukaryota</taxon>
        <taxon>Fungi</taxon>
        <taxon>Dikarya</taxon>
        <taxon>Basidiomycota</taxon>
        <taxon>Pucciniomycotina</taxon>
        <taxon>Microbotryomycetes</taxon>
        <taxon>Sporidiobolales</taxon>
        <taxon>Sporidiobolaceae</taxon>
        <taxon>Rhodotorula</taxon>
    </lineage>
</organism>
<keyword evidence="4" id="KW-0808">Transferase</keyword>
<evidence type="ECO:0000256" key="7">
    <source>
        <dbReference type="ARBA" id="ARBA00023136"/>
    </source>
</evidence>
<dbReference type="InterPro" id="IPR044851">
    <property type="entry name" value="Wax_synthase"/>
</dbReference>
<feature type="transmembrane region" description="Helical" evidence="8">
    <location>
        <begin position="383"/>
        <end position="402"/>
    </location>
</feature>
<protein>
    <recommendedName>
        <fullName evidence="9">Wax synthase domain-containing protein</fullName>
    </recommendedName>
</protein>
<feature type="transmembrane region" description="Helical" evidence="8">
    <location>
        <begin position="12"/>
        <end position="30"/>
    </location>
</feature>
<keyword evidence="7 8" id="KW-0472">Membrane</keyword>
<feature type="transmembrane region" description="Helical" evidence="8">
    <location>
        <begin position="238"/>
        <end position="266"/>
    </location>
</feature>
<name>A0A5C5FSZ4_9BASI</name>
<feature type="domain" description="Wax synthase" evidence="9">
    <location>
        <begin position="289"/>
        <end position="364"/>
    </location>
</feature>
<evidence type="ECO:0000313" key="10">
    <source>
        <dbReference type="EMBL" id="TNY19449.1"/>
    </source>
</evidence>
<evidence type="ECO:0000256" key="6">
    <source>
        <dbReference type="ARBA" id="ARBA00022989"/>
    </source>
</evidence>
<dbReference type="EMBL" id="SOZI01000095">
    <property type="protein sequence ID" value="TNY19449.1"/>
    <property type="molecule type" value="Genomic_DNA"/>
</dbReference>
<comment type="pathway">
    <text evidence="2">Secondary metabolite biosynthesis.</text>
</comment>
<dbReference type="Pfam" id="PF13813">
    <property type="entry name" value="MBOAT_2"/>
    <property type="match status" value="1"/>
</dbReference>